<evidence type="ECO:0000313" key="2">
    <source>
        <dbReference type="Proteomes" id="UP000095280"/>
    </source>
</evidence>
<dbReference type="Proteomes" id="UP000095280">
    <property type="component" value="Unplaced"/>
</dbReference>
<name>A0A1I8HN02_9PLAT</name>
<dbReference type="AlphaFoldDB" id="A0A1I8HN02"/>
<accession>A0A1I8HN02</accession>
<feature type="region of interest" description="Disordered" evidence="1">
    <location>
        <begin position="13"/>
        <end position="42"/>
    </location>
</feature>
<keyword evidence="2" id="KW-1185">Reference proteome</keyword>
<proteinExistence type="predicted"/>
<feature type="compositionally biased region" description="Polar residues" evidence="1">
    <location>
        <begin position="253"/>
        <end position="262"/>
    </location>
</feature>
<feature type="region of interest" description="Disordered" evidence="1">
    <location>
        <begin position="378"/>
        <end position="399"/>
    </location>
</feature>
<dbReference type="WBParaSite" id="maker-uti_cns_0006918-snap-gene-0.3-mRNA-1">
    <property type="protein sequence ID" value="maker-uti_cns_0006918-snap-gene-0.3-mRNA-1"/>
    <property type="gene ID" value="maker-uti_cns_0006918-snap-gene-0.3"/>
</dbReference>
<organism evidence="2 3">
    <name type="scientific">Macrostomum lignano</name>
    <dbReference type="NCBI Taxonomy" id="282301"/>
    <lineage>
        <taxon>Eukaryota</taxon>
        <taxon>Metazoa</taxon>
        <taxon>Spiralia</taxon>
        <taxon>Lophotrochozoa</taxon>
        <taxon>Platyhelminthes</taxon>
        <taxon>Rhabditophora</taxon>
        <taxon>Macrostomorpha</taxon>
        <taxon>Macrostomida</taxon>
        <taxon>Macrostomidae</taxon>
        <taxon>Macrostomum</taxon>
    </lineage>
</organism>
<feature type="compositionally biased region" description="Basic and acidic residues" evidence="1">
    <location>
        <begin position="457"/>
        <end position="472"/>
    </location>
</feature>
<sequence length="1171" mass="124905">SSRIKLRACRPESIGATSGRGGGNRGGTALDSTTSSSCSSLTDTTRWPLVSLVTMRFLMISCSIRRSSSGGESDRSLAVATDEPSVKEASLERRLLPTLRVLTLGAAGVVALKSLVAASSGGTGRTEASPDILLLRLALCPPPPSSTSSSSSLTVFRRAASVGFSSGRRPSSWVKRQSVSPLRLLDQRSGQLGGPRAPGSFRYSPDIAPVRASVQIIGAPPDQKPQAVEMAVRRRQRHRRVAAILRAVLPAESATSRSAPNDSSRAATSTASTSAVTISAVKPAGPRKSGAAPSSSSSSATLAELFLAASISGVGLAAPHQRRLTVRLRGRIGVRPGMQQHSGHGLGVPLSRHHQRRAAAQLGRVRLVRPGASLQQHLGSFPRVGESGADQRRPTGRRSAIRIDARPTVQQGAQVGQAAQPGCLIQLVRQLCLASKAADAVDSDKIETCLAKEEDYPETFETRQTHRQDHATATESASDSDIGVSVKVTEFRRPAAEKLLRRISSLRLARPSHWLTAHDDSRDGNRTLDASGDEVPAIKRGSYIRASPSRRLRRSGSHRLRLALPTRLREFLCWPRVAGGRSTGVAGTSAENKDFTVGQIECLYQLPQTPMPSAATVGHRNSLSNLATDKESPNSAIIAPKPVIETPNGPCEIEDEATNADIKPEVIKHEPEVKQERSAEPGSEVNVDQYELEVNFHKQEPETDADQLEPDVKATLEQELEIYADLEQDSEINSEPYQQPEAESEANFDIVEWSPKLDEAVLGKAEPNYASTAACELSRQARPSAAFSEAYGDTRRECGSVELAIDGLSLADEAEYQRLFNRRARTLIGNGSIDSRVRSSSTSAEDTDCRDVEPCPAVFAEVLPIGLMKAAPDARSTASAEGEEPSPGSASCLIATLTRMTGSHQGLCHLVFNSEAAGLRGAINGEEPRGEAAGPRAVAASRLGSRRVPPSAGEAAEVDATVAAAAVDVAVAEARPKQPRRKKARPEPLAGRELSWPDCRLANPECRHVLGRAVGRVQPQASLGRQPLQAGRLLSHCVGRQSVGKEQHAVRKIVSGEPAKHPAQLHVRPGGSPPISDTLAAKEPSIEKATHSVFGGTTARLRSAQVRSDLATSFKVCEPSGRRRSVGRAKLNLPWLSVRPLPSDSMSSGPYMNLAVTTCDWPSVTMTSFAL</sequence>
<feature type="compositionally biased region" description="Low complexity" evidence="1">
    <location>
        <begin position="263"/>
        <end position="280"/>
    </location>
</feature>
<evidence type="ECO:0000256" key="1">
    <source>
        <dbReference type="SAM" id="MobiDB-lite"/>
    </source>
</evidence>
<reference evidence="3" key="1">
    <citation type="submission" date="2016-11" db="UniProtKB">
        <authorList>
            <consortium name="WormBaseParasite"/>
        </authorList>
    </citation>
    <scope>IDENTIFICATION</scope>
</reference>
<evidence type="ECO:0000313" key="3">
    <source>
        <dbReference type="WBParaSite" id="maker-uti_cns_0006918-snap-gene-0.3-mRNA-1"/>
    </source>
</evidence>
<feature type="compositionally biased region" description="Low complexity" evidence="1">
    <location>
        <begin position="27"/>
        <end position="42"/>
    </location>
</feature>
<protein>
    <submittedName>
        <fullName evidence="3">Protein kinase domain-containing protein</fullName>
    </submittedName>
</protein>
<feature type="region of interest" description="Disordered" evidence="1">
    <location>
        <begin position="252"/>
        <end position="297"/>
    </location>
</feature>
<feature type="region of interest" description="Disordered" evidence="1">
    <location>
        <begin position="457"/>
        <end position="479"/>
    </location>
</feature>